<evidence type="ECO:0000313" key="12">
    <source>
        <dbReference type="Proteomes" id="UP000279259"/>
    </source>
</evidence>
<accession>A0A427YDG7</accession>
<evidence type="ECO:0000313" key="11">
    <source>
        <dbReference type="EMBL" id="RSH89007.1"/>
    </source>
</evidence>
<dbReference type="InterPro" id="IPR002659">
    <property type="entry name" value="Glyco_trans_31"/>
</dbReference>
<keyword evidence="6" id="KW-0735">Signal-anchor</keyword>
<evidence type="ECO:0000256" key="8">
    <source>
        <dbReference type="ARBA" id="ARBA00023034"/>
    </source>
</evidence>
<dbReference type="GO" id="GO:0016758">
    <property type="term" value="F:hexosyltransferase activity"/>
    <property type="evidence" value="ECO:0007669"/>
    <property type="project" value="InterPro"/>
</dbReference>
<evidence type="ECO:0000256" key="9">
    <source>
        <dbReference type="ARBA" id="ARBA00023136"/>
    </source>
</evidence>
<dbReference type="PANTHER" id="PTHR11214:SF351">
    <property type="entry name" value="BETA-1,3-GALACTOSYLTRANSFERASE PVG3"/>
    <property type="match status" value="1"/>
</dbReference>
<evidence type="ECO:0000256" key="5">
    <source>
        <dbReference type="ARBA" id="ARBA00022692"/>
    </source>
</evidence>
<evidence type="ECO:0000256" key="2">
    <source>
        <dbReference type="ARBA" id="ARBA00008661"/>
    </source>
</evidence>
<dbReference type="GO" id="GO:0000139">
    <property type="term" value="C:Golgi membrane"/>
    <property type="evidence" value="ECO:0007669"/>
    <property type="project" value="UniProtKB-SubCell"/>
</dbReference>
<dbReference type="Proteomes" id="UP000279259">
    <property type="component" value="Unassembled WGS sequence"/>
</dbReference>
<name>A0A427YDG7_9TREE</name>
<keyword evidence="5" id="KW-0812">Transmembrane</keyword>
<dbReference type="AlphaFoldDB" id="A0A427YDG7"/>
<dbReference type="GO" id="GO:0051072">
    <property type="term" value="P:4,6-pyruvylated galactose residue biosynthetic process"/>
    <property type="evidence" value="ECO:0007669"/>
    <property type="project" value="TreeGrafter"/>
</dbReference>
<evidence type="ECO:0000256" key="1">
    <source>
        <dbReference type="ARBA" id="ARBA00004323"/>
    </source>
</evidence>
<keyword evidence="8 10" id="KW-0333">Golgi apparatus</keyword>
<reference evidence="11 12" key="1">
    <citation type="submission" date="2018-11" db="EMBL/GenBank/DDBJ databases">
        <title>Genome sequence of Saitozyma podzolica DSM 27192.</title>
        <authorList>
            <person name="Aliyu H."/>
            <person name="Gorte O."/>
            <person name="Ochsenreither K."/>
        </authorList>
    </citation>
    <scope>NUCLEOTIDE SEQUENCE [LARGE SCALE GENOMIC DNA]</scope>
    <source>
        <strain evidence="11 12">DSM 27192</strain>
    </source>
</reference>
<keyword evidence="7" id="KW-1133">Transmembrane helix</keyword>
<keyword evidence="9" id="KW-0472">Membrane</keyword>
<comment type="subcellular location">
    <subcellularLocation>
        <location evidence="1 10">Golgi apparatus membrane</location>
        <topology evidence="1 10">Single-pass type II membrane protein</topology>
    </subcellularLocation>
</comment>
<protein>
    <recommendedName>
        <fullName evidence="10">Hexosyltransferase</fullName>
        <ecNumber evidence="10">2.4.1.-</ecNumber>
    </recommendedName>
</protein>
<organism evidence="11 12">
    <name type="scientific">Saitozyma podzolica</name>
    <dbReference type="NCBI Taxonomy" id="1890683"/>
    <lineage>
        <taxon>Eukaryota</taxon>
        <taxon>Fungi</taxon>
        <taxon>Dikarya</taxon>
        <taxon>Basidiomycota</taxon>
        <taxon>Agaricomycotina</taxon>
        <taxon>Tremellomycetes</taxon>
        <taxon>Tremellales</taxon>
        <taxon>Trimorphomycetaceae</taxon>
        <taxon>Saitozyma</taxon>
    </lineage>
</organism>
<dbReference type="STRING" id="1890683.A0A427YDG7"/>
<keyword evidence="3 10" id="KW-0328">Glycosyltransferase</keyword>
<dbReference type="OrthoDB" id="414175at2759"/>
<dbReference type="PANTHER" id="PTHR11214">
    <property type="entry name" value="BETA-1,3-N-ACETYLGLUCOSAMINYLTRANSFERASE"/>
    <property type="match status" value="1"/>
</dbReference>
<dbReference type="EC" id="2.4.1.-" evidence="10"/>
<gene>
    <name evidence="11" type="ORF">EHS25_002669</name>
</gene>
<sequence length="439" mass="50235">MVRRGLLVVPLALTILLYLVYRHPKYPLDYLNYLTPNRAHALWSDRHGAGPWWGHADPPVMPQLRSGTWPGEWVVAPLRPPRVRSVSEDGSGDMGMGVVFVEETTGSENEAGDGSGIAGEVDTESPAWVMLHIFSMPTKEARRRRDLIRRYHPLQAVPEGYRHLVELKFVLGRPPPRGNETEDEWAWEDDLALQREEETHGDLLRLEGLKGGENMNEGKSWEWVRHVGREGARPAWWVLKCDDDTVPLLPNLLPWLATLDPTKPTYFGNPHLHPEYHMYYFEGMLYGFSWGVVKTLSTADVSRGEVETYIPEDDRMGELIYNLPSKPSDASSPIRPSLLHPSFSGARPKRPKNVIFPVDDQAYHPATEWVSSIRLPEPDPRTDLLRVDLSHYVGQYHHPWVLSGARAFAWHWCKSDEAYVGAWERAVRDLQSVGRRWER</sequence>
<evidence type="ECO:0000256" key="3">
    <source>
        <dbReference type="ARBA" id="ARBA00022676"/>
    </source>
</evidence>
<evidence type="ECO:0000256" key="10">
    <source>
        <dbReference type="RuleBase" id="RU363063"/>
    </source>
</evidence>
<comment type="caution">
    <text evidence="11">The sequence shown here is derived from an EMBL/GenBank/DDBJ whole genome shotgun (WGS) entry which is preliminary data.</text>
</comment>
<proteinExistence type="inferred from homology"/>
<dbReference type="Gene3D" id="3.90.550.50">
    <property type="match status" value="1"/>
</dbReference>
<comment type="similarity">
    <text evidence="2 10">Belongs to the glycosyltransferase 31 family.</text>
</comment>
<keyword evidence="12" id="KW-1185">Reference proteome</keyword>
<evidence type="ECO:0000256" key="7">
    <source>
        <dbReference type="ARBA" id="ARBA00022989"/>
    </source>
</evidence>
<evidence type="ECO:0000256" key="4">
    <source>
        <dbReference type="ARBA" id="ARBA00022679"/>
    </source>
</evidence>
<keyword evidence="4" id="KW-0808">Transferase</keyword>
<evidence type="ECO:0000256" key="6">
    <source>
        <dbReference type="ARBA" id="ARBA00022968"/>
    </source>
</evidence>
<dbReference type="EMBL" id="RSCD01000015">
    <property type="protein sequence ID" value="RSH89007.1"/>
    <property type="molecule type" value="Genomic_DNA"/>
</dbReference>